<dbReference type="EMBL" id="KB446556">
    <property type="protein sequence ID" value="EME86894.1"/>
    <property type="molecule type" value="Genomic_DNA"/>
</dbReference>
<proteinExistence type="predicted"/>
<dbReference type="Proteomes" id="UP000016932">
    <property type="component" value="Unassembled WGS sequence"/>
</dbReference>
<name>M3A730_PSEFD</name>
<keyword evidence="2" id="KW-1185">Reference proteome</keyword>
<organism evidence="1 2">
    <name type="scientific">Pseudocercospora fijiensis (strain CIRAD86)</name>
    <name type="common">Black leaf streak disease fungus</name>
    <name type="synonym">Mycosphaerella fijiensis</name>
    <dbReference type="NCBI Taxonomy" id="383855"/>
    <lineage>
        <taxon>Eukaryota</taxon>
        <taxon>Fungi</taxon>
        <taxon>Dikarya</taxon>
        <taxon>Ascomycota</taxon>
        <taxon>Pezizomycotina</taxon>
        <taxon>Dothideomycetes</taxon>
        <taxon>Dothideomycetidae</taxon>
        <taxon>Mycosphaerellales</taxon>
        <taxon>Mycosphaerellaceae</taxon>
        <taxon>Pseudocercospora</taxon>
    </lineage>
</organism>
<dbReference type="AlphaFoldDB" id="M3A730"/>
<dbReference type="GeneID" id="19332819"/>
<dbReference type="KEGG" id="pfj:MYCFIDRAFT_172588"/>
<dbReference type="RefSeq" id="XP_007924016.1">
    <property type="nucleotide sequence ID" value="XM_007925825.1"/>
</dbReference>
<dbReference type="VEuPathDB" id="FungiDB:MYCFIDRAFT_172588"/>
<protein>
    <submittedName>
        <fullName evidence="1">Uncharacterized protein</fullName>
    </submittedName>
</protein>
<evidence type="ECO:0000313" key="1">
    <source>
        <dbReference type="EMBL" id="EME86894.1"/>
    </source>
</evidence>
<sequence length="108" mass="12634">MDTKFDLYQLLHESPPIAVELQTRPFLSCILTLQSQHPVWLSRSAQPVMSIARRQLSGSADETTMSEVRWFLHILREKEEWRENSSRALKFFSIECIFFFGSCRNGPQ</sequence>
<reference evidence="1 2" key="1">
    <citation type="journal article" date="2012" name="PLoS Pathog.">
        <title>Diverse lifestyles and strategies of plant pathogenesis encoded in the genomes of eighteen Dothideomycetes fungi.</title>
        <authorList>
            <person name="Ohm R.A."/>
            <person name="Feau N."/>
            <person name="Henrissat B."/>
            <person name="Schoch C.L."/>
            <person name="Horwitz B.A."/>
            <person name="Barry K.W."/>
            <person name="Condon B.J."/>
            <person name="Copeland A.C."/>
            <person name="Dhillon B."/>
            <person name="Glaser F."/>
            <person name="Hesse C.N."/>
            <person name="Kosti I."/>
            <person name="LaButti K."/>
            <person name="Lindquist E.A."/>
            <person name="Lucas S."/>
            <person name="Salamov A.A."/>
            <person name="Bradshaw R.E."/>
            <person name="Ciuffetti L."/>
            <person name="Hamelin R.C."/>
            <person name="Kema G.H.J."/>
            <person name="Lawrence C."/>
            <person name="Scott J.A."/>
            <person name="Spatafora J.W."/>
            <person name="Turgeon B.G."/>
            <person name="de Wit P.J.G.M."/>
            <person name="Zhong S."/>
            <person name="Goodwin S.B."/>
            <person name="Grigoriev I.V."/>
        </authorList>
    </citation>
    <scope>NUCLEOTIDE SEQUENCE [LARGE SCALE GENOMIC DNA]</scope>
    <source>
        <strain evidence="1 2">CIRAD86</strain>
    </source>
</reference>
<accession>M3A730</accession>
<evidence type="ECO:0000313" key="2">
    <source>
        <dbReference type="Proteomes" id="UP000016932"/>
    </source>
</evidence>
<dbReference type="HOGENOM" id="CLU_2198094_0_0_1"/>
<gene>
    <name evidence="1" type="ORF">MYCFIDRAFT_172588</name>
</gene>